<protein>
    <submittedName>
        <fullName evidence="2">Uncharacterized protein</fullName>
    </submittedName>
</protein>
<reference evidence="2" key="1">
    <citation type="submission" date="2021-06" db="EMBL/GenBank/DDBJ databases">
        <authorList>
            <person name="Hodson N. C."/>
            <person name="Mongue J. A."/>
            <person name="Jaron S. K."/>
        </authorList>
    </citation>
    <scope>NUCLEOTIDE SEQUENCE</scope>
</reference>
<feature type="region of interest" description="Disordered" evidence="1">
    <location>
        <begin position="1"/>
        <end position="103"/>
    </location>
</feature>
<proteinExistence type="predicted"/>
<gene>
    <name evidence="2" type="ORF">AFUS01_LOCUS7266</name>
</gene>
<dbReference type="AlphaFoldDB" id="A0A8J2NXA0"/>
<dbReference type="Proteomes" id="UP000708208">
    <property type="component" value="Unassembled WGS sequence"/>
</dbReference>
<feature type="compositionally biased region" description="Basic and acidic residues" evidence="1">
    <location>
        <begin position="9"/>
        <end position="26"/>
    </location>
</feature>
<sequence>MSDAEGDREENTRHEEDNEGDGKEENCSSDSEDEIPKCALEFMKGQQKLSGKAKNWNHRSHMGSKETSPINRKTQENLAETRNSSNSDESQEGEEEIMAESKVYAVQASPQGIVEAHSQDADKEEKEKSPKCATFLCNGEVEI</sequence>
<feature type="compositionally biased region" description="Acidic residues" evidence="1">
    <location>
        <begin position="89"/>
        <end position="98"/>
    </location>
</feature>
<name>A0A8J2NXA0_9HEXA</name>
<accession>A0A8J2NXA0</accession>
<evidence type="ECO:0000256" key="1">
    <source>
        <dbReference type="SAM" id="MobiDB-lite"/>
    </source>
</evidence>
<evidence type="ECO:0000313" key="2">
    <source>
        <dbReference type="EMBL" id="CAG7717829.1"/>
    </source>
</evidence>
<feature type="compositionally biased region" description="Polar residues" evidence="1">
    <location>
        <begin position="65"/>
        <end position="88"/>
    </location>
</feature>
<comment type="caution">
    <text evidence="2">The sequence shown here is derived from an EMBL/GenBank/DDBJ whole genome shotgun (WGS) entry which is preliminary data.</text>
</comment>
<dbReference type="EMBL" id="CAJVCH010048960">
    <property type="protein sequence ID" value="CAG7717829.1"/>
    <property type="molecule type" value="Genomic_DNA"/>
</dbReference>
<keyword evidence="3" id="KW-1185">Reference proteome</keyword>
<evidence type="ECO:0000313" key="3">
    <source>
        <dbReference type="Proteomes" id="UP000708208"/>
    </source>
</evidence>
<organism evidence="2 3">
    <name type="scientific">Allacma fusca</name>
    <dbReference type="NCBI Taxonomy" id="39272"/>
    <lineage>
        <taxon>Eukaryota</taxon>
        <taxon>Metazoa</taxon>
        <taxon>Ecdysozoa</taxon>
        <taxon>Arthropoda</taxon>
        <taxon>Hexapoda</taxon>
        <taxon>Collembola</taxon>
        <taxon>Symphypleona</taxon>
        <taxon>Sminthuridae</taxon>
        <taxon>Allacma</taxon>
    </lineage>
</organism>